<dbReference type="EC" id="4.2.1.113" evidence="5 6"/>
<dbReference type="Proteomes" id="UP000297983">
    <property type="component" value="Unassembled WGS sequence"/>
</dbReference>
<dbReference type="GO" id="GO:0009234">
    <property type="term" value="P:menaquinone biosynthetic process"/>
    <property type="evidence" value="ECO:0007669"/>
    <property type="project" value="UniProtKB-UniRule"/>
</dbReference>
<dbReference type="Gene3D" id="3.30.390.10">
    <property type="entry name" value="Enolase-like, N-terminal domain"/>
    <property type="match status" value="1"/>
</dbReference>
<dbReference type="InterPro" id="IPR010197">
    <property type="entry name" value="OSBS/NAAAR"/>
</dbReference>
<dbReference type="UniPathway" id="UPA01057">
    <property type="reaction ID" value="UER00165"/>
</dbReference>
<feature type="domain" description="Mandelate racemase/muconate lactonizing enzyme C-terminal" evidence="7">
    <location>
        <begin position="143"/>
        <end position="236"/>
    </location>
</feature>
<dbReference type="SUPFAM" id="SSF51604">
    <property type="entry name" value="Enolase C-terminal domain-like"/>
    <property type="match status" value="1"/>
</dbReference>
<evidence type="ECO:0000256" key="3">
    <source>
        <dbReference type="ARBA" id="ARBA00022842"/>
    </source>
</evidence>
<dbReference type="InterPro" id="IPR029017">
    <property type="entry name" value="Enolase-like_N"/>
</dbReference>
<proteinExistence type="predicted"/>
<dbReference type="Pfam" id="PF02746">
    <property type="entry name" value="MR_MLE_N"/>
    <property type="match status" value="1"/>
</dbReference>
<comment type="cofactor">
    <cofactor evidence="1">
        <name>a divalent metal cation</name>
        <dbReference type="ChEBI" id="CHEBI:60240"/>
    </cofactor>
</comment>
<dbReference type="NCBIfam" id="TIGR01928">
    <property type="entry name" value="menC_lowGC_arch"/>
    <property type="match status" value="1"/>
</dbReference>
<dbReference type="Pfam" id="PF13378">
    <property type="entry name" value="MR_MLE_C"/>
    <property type="match status" value="1"/>
</dbReference>
<dbReference type="InterPro" id="IPR036849">
    <property type="entry name" value="Enolase-like_C_sf"/>
</dbReference>
<evidence type="ECO:0000313" key="8">
    <source>
        <dbReference type="EMBL" id="TFD72309.1"/>
    </source>
</evidence>
<comment type="caution">
    <text evidence="8">The sequence shown here is derived from an EMBL/GenBank/DDBJ whole genome shotgun (WGS) entry which is preliminary data.</text>
</comment>
<keyword evidence="4 8" id="KW-0456">Lyase</keyword>
<reference evidence="8 9" key="1">
    <citation type="submission" date="2019-03" db="EMBL/GenBank/DDBJ databases">
        <title>Genomics of glacier-inhabiting Cryobacterium strains.</title>
        <authorList>
            <person name="Liu Q."/>
            <person name="Xin Y.-H."/>
        </authorList>
    </citation>
    <scope>NUCLEOTIDE SEQUENCE [LARGE SCALE GENOMIC DNA]</scope>
    <source>
        <strain evidence="8 9">Hz16</strain>
    </source>
</reference>
<keyword evidence="3" id="KW-0460">Magnesium</keyword>
<organism evidence="8 9">
    <name type="scientific">Cryobacterium gelidum</name>
    <dbReference type="NCBI Taxonomy" id="1259164"/>
    <lineage>
        <taxon>Bacteria</taxon>
        <taxon>Bacillati</taxon>
        <taxon>Actinomycetota</taxon>
        <taxon>Actinomycetes</taxon>
        <taxon>Micrococcales</taxon>
        <taxon>Microbacteriaceae</taxon>
        <taxon>Cryobacterium</taxon>
    </lineage>
</organism>
<evidence type="ECO:0000256" key="1">
    <source>
        <dbReference type="ARBA" id="ARBA00001968"/>
    </source>
</evidence>
<dbReference type="Gene3D" id="3.20.20.120">
    <property type="entry name" value="Enolase-like C-terminal domain"/>
    <property type="match status" value="1"/>
</dbReference>
<dbReference type="InterPro" id="IPR013342">
    <property type="entry name" value="Mandelate_racemase_C"/>
</dbReference>
<dbReference type="RefSeq" id="WP_134550946.1">
    <property type="nucleotide sequence ID" value="NZ_SOHL01000009.1"/>
</dbReference>
<evidence type="ECO:0000313" key="9">
    <source>
        <dbReference type="Proteomes" id="UP000297983"/>
    </source>
</evidence>
<keyword evidence="9" id="KW-1185">Reference proteome</keyword>
<keyword evidence="2" id="KW-0479">Metal-binding</keyword>
<dbReference type="GO" id="GO:0016854">
    <property type="term" value="F:racemase and epimerase activity"/>
    <property type="evidence" value="ECO:0007669"/>
    <property type="project" value="UniProtKB-ARBA"/>
</dbReference>
<dbReference type="SUPFAM" id="SSF54826">
    <property type="entry name" value="Enolase N-terminal domain-like"/>
    <property type="match status" value="1"/>
</dbReference>
<name>A0A4R9AXA6_9MICO</name>
<dbReference type="EMBL" id="SOHL01000009">
    <property type="protein sequence ID" value="TFD72309.1"/>
    <property type="molecule type" value="Genomic_DNA"/>
</dbReference>
<dbReference type="PANTHER" id="PTHR48073:SF5">
    <property type="entry name" value="O-SUCCINYLBENZOATE SYNTHASE"/>
    <property type="match status" value="1"/>
</dbReference>
<evidence type="ECO:0000256" key="2">
    <source>
        <dbReference type="ARBA" id="ARBA00022723"/>
    </source>
</evidence>
<sequence length="369" mass="39573">MKIETIELRRVHMPLVRPFRTSFGTATERVVTVVRVITADAEGWAECAADARPLYSSEFLDASDLVIRDHLVPRLQAVGDRLSAELVASALEPVKGHRMSKAVLETAILDAQLKTTGASFGNHLGAVRDSVPAGVSVGIVNSVPELLDVVAGYLDEGYLRIKLKIEPGWDLAPVRAVRERFGPDLLLQVDANTAYTLVDARHLALLDPFDLLLMEQPMKEDDLLGHANLARLISTPICLDESIGSARDAATAITLGACSIINVKPARVGGYLEARRIHDVAAAHGVPVWCGGMLETGIGRAANVALAALPNFILPGDTSASNRYFAEDLTAPFELENGHLRVPTGPGIGVEVLSDVLDSVTARTDSIRF</sequence>
<dbReference type="SFLD" id="SFLDG00180">
    <property type="entry name" value="muconate_cycloisomerase"/>
    <property type="match status" value="1"/>
</dbReference>
<dbReference type="GO" id="GO:0046872">
    <property type="term" value="F:metal ion binding"/>
    <property type="evidence" value="ECO:0007669"/>
    <property type="project" value="UniProtKB-KW"/>
</dbReference>
<dbReference type="CDD" id="cd03317">
    <property type="entry name" value="NAAAR"/>
    <property type="match status" value="1"/>
</dbReference>
<accession>A0A4R9AXA6</accession>
<dbReference type="InterPro" id="IPR013341">
    <property type="entry name" value="Mandelate_racemase_N_dom"/>
</dbReference>
<evidence type="ECO:0000256" key="6">
    <source>
        <dbReference type="NCBIfam" id="TIGR01928"/>
    </source>
</evidence>
<dbReference type="GO" id="GO:0043748">
    <property type="term" value="F:O-succinylbenzoate synthase activity"/>
    <property type="evidence" value="ECO:0007669"/>
    <property type="project" value="UniProtKB-EC"/>
</dbReference>
<dbReference type="InterPro" id="IPR029065">
    <property type="entry name" value="Enolase_C-like"/>
</dbReference>
<gene>
    <name evidence="8" type="primary">menC</name>
    <name evidence="8" type="ORF">E3T50_05430</name>
</gene>
<dbReference type="UniPathway" id="UPA00079"/>
<dbReference type="SFLD" id="SFLDS00001">
    <property type="entry name" value="Enolase"/>
    <property type="match status" value="1"/>
</dbReference>
<evidence type="ECO:0000259" key="7">
    <source>
        <dbReference type="SMART" id="SM00922"/>
    </source>
</evidence>
<evidence type="ECO:0000256" key="4">
    <source>
        <dbReference type="ARBA" id="ARBA00023239"/>
    </source>
</evidence>
<protein>
    <recommendedName>
        <fullName evidence="5 6">o-succinylbenzoate synthase</fullName>
        <ecNumber evidence="5 6">4.2.1.113</ecNumber>
    </recommendedName>
</protein>
<dbReference type="PANTHER" id="PTHR48073">
    <property type="entry name" value="O-SUCCINYLBENZOATE SYNTHASE-RELATED"/>
    <property type="match status" value="1"/>
</dbReference>
<dbReference type="SFLD" id="SFLDF00009">
    <property type="entry name" value="o-succinylbenzoate_synthase"/>
    <property type="match status" value="1"/>
</dbReference>
<dbReference type="SMART" id="SM00922">
    <property type="entry name" value="MR_MLE"/>
    <property type="match status" value="1"/>
</dbReference>
<dbReference type="AlphaFoldDB" id="A0A4R9AXA6"/>
<evidence type="ECO:0000256" key="5">
    <source>
        <dbReference type="ARBA" id="ARBA00029491"/>
    </source>
</evidence>